<dbReference type="Proteomes" id="UP000035680">
    <property type="component" value="Unassembled WGS sequence"/>
</dbReference>
<reference evidence="1" key="1">
    <citation type="submission" date="2014-07" db="EMBL/GenBank/DDBJ databases">
        <authorList>
            <person name="Martin A.A"/>
            <person name="De Silva N."/>
        </authorList>
    </citation>
    <scope>NUCLEOTIDE SEQUENCE</scope>
</reference>
<keyword evidence="1" id="KW-1185">Reference proteome</keyword>
<reference evidence="2" key="2">
    <citation type="submission" date="2015-08" db="UniProtKB">
        <authorList>
            <consortium name="WormBaseParasite"/>
        </authorList>
    </citation>
    <scope>IDENTIFICATION</scope>
</reference>
<dbReference type="WBParaSite" id="SVE_1461200.1">
    <property type="protein sequence ID" value="SVE_1461200.1"/>
    <property type="gene ID" value="SVE_1461200"/>
</dbReference>
<proteinExistence type="predicted"/>
<evidence type="ECO:0000313" key="1">
    <source>
        <dbReference type="Proteomes" id="UP000035680"/>
    </source>
</evidence>
<accession>A0A0K0FT10</accession>
<dbReference type="AlphaFoldDB" id="A0A0K0FT10"/>
<sequence>MVKIAVCRDGDFSFMKNQTLYLVMIDSDLLTATNTCINYETDKVTLEGLLVPSL</sequence>
<evidence type="ECO:0000313" key="2">
    <source>
        <dbReference type="WBParaSite" id="SVE_1461200.1"/>
    </source>
</evidence>
<name>A0A0K0FT10_STRVS</name>
<organism evidence="1 2">
    <name type="scientific">Strongyloides venezuelensis</name>
    <name type="common">Threadworm</name>
    <dbReference type="NCBI Taxonomy" id="75913"/>
    <lineage>
        <taxon>Eukaryota</taxon>
        <taxon>Metazoa</taxon>
        <taxon>Ecdysozoa</taxon>
        <taxon>Nematoda</taxon>
        <taxon>Chromadorea</taxon>
        <taxon>Rhabditida</taxon>
        <taxon>Tylenchina</taxon>
        <taxon>Panagrolaimomorpha</taxon>
        <taxon>Strongyloidoidea</taxon>
        <taxon>Strongyloididae</taxon>
        <taxon>Strongyloides</taxon>
    </lineage>
</organism>
<protein>
    <submittedName>
        <fullName evidence="2">Lipoprotein</fullName>
    </submittedName>
</protein>